<feature type="domain" description="CFAP74 third Ig-like" evidence="4">
    <location>
        <begin position="694"/>
        <end position="812"/>
    </location>
</feature>
<dbReference type="PANTHER" id="PTHR22538">
    <property type="entry name" value="CILIA- AND FLAGELLA-ASSOCIATED PROTEIN 74"/>
    <property type="match status" value="1"/>
</dbReference>
<evidence type="ECO:0000259" key="5">
    <source>
        <dbReference type="Pfam" id="PF24798"/>
    </source>
</evidence>
<dbReference type="Proteomes" id="UP001259832">
    <property type="component" value="Unassembled WGS sequence"/>
</dbReference>
<keyword evidence="1" id="KW-0175">Coiled coil</keyword>
<keyword evidence="6" id="KW-0969">Cilium</keyword>
<sequence>MASGDDSADTFPADGRPRSPVQQRLHDGFRTDRRYLSQMVVKAQDERSARVQAVLELKQDLDTSSARIGAKSSAIQTRDKAEKVRQARTHQNLLDQGKNPYEIARRKVVQREARKERAKIERNIQDREAKLLERLEEEKVVQRRRDKVEAENRAYEKKYQREMGHAAQEERTAAYLLSRTGKEALDPTGKMVRVYPSQETTMKDNSFGLGRSAVISSEHRRRVVAKMLVKHGEVTPSSMLLSRKKREQTELKDHEDPAVRSGRTDSDEKHETMPSLVESKPGQESRKVNHAMLLNNDVKLPPISKGFRRSQDPRDEDGENQTQDAPTKRKLRGRSVLEERQLTKARQRQKDSRFTQSQVVWGKTFTGNAFLATPELLWFKDFDVGRPLTLGFTLTNVSNTFNQFRLLPMEDEVIELFDIVYEKPGRMSAGMSCSLKVTFTGIEESDLDTFLSVAAPTGVFQIPVRCSCKKSVPKLSQNVVQFPEIIAGERTTIGLTLSNDGALPLRYRVRRLTVESENESDEEAEHEVFAEIEANEDLTDAQVEEDTDGNPQEDSGEHEVDPDIDIEGQPVESVTSRTASRANSASTTKTAATLVELPKTILPTPDEDLLSPEEQKLIDSIQETTRLKSERAEEPVRYTRQGVVVPYSKSTVSFTFTPATAVTLENEPFIVEFPSTELSSIPILVSGVAFQVPIFVAQSRLDFRCCAYGKLYRQQLMVCNRGKVAMKIQVQVPKALTGYVEFNPSFGFVQAVDSQIGKFPVQIKFRPDQKMWKRIERAGWGSQALGMLAVPVQVVIPNQVVPVYFFLTARLTSAELQLEMLQNKTPNSDRQLNFGVCCVGHSASVELKVTNLARVPQRVGVTSLPKDVAIADASEGVGMVLLPGEERILHVVYSPSFPGVLGSSGRAKPVLTLWSSTFNREYTLQCSGSGVASDLVFSQSAIRLGATSLGQIQTCNMQLTNQSDRHSHVVELRVPPEAAPFLKVTPIVARLEPLQTVRLEIDFEPIEDIFRLVKSCYFESKIPEEDDVLDPPLVSARSVHEDLATGSQNEDPNVQLEPLGSDPRSCHHTWTILCFQQQDDKKQSNFPPLQALEVRTTVVEPFLIPSTTNLDFGQVAIGQTLVRDLMLETTPYSTGNVSLRAQPLHILGAFRIIGALREVPASSENRKKRAIRVEFEPQTPLQYEDELELSALGVNIRVKLRGEGINPSLTLTPADGKVEFPDVLARTRNSRELLLANGSAFPLAFSFVNEDGNSLTSTGLPAFTFSPTNGIIPANDFLAVQVIFQPDHQRPGHYWSRYRIKVPNESEQHLVEVSGRCWENQVYVFAPSGDPGLQPLLNPSPVEDLFDVPPSVSLNQLPIGVNELPAVGLKKPTCTVMLTFTGAEDAVDMGRKRTLFVGCTTSSNGVYGGLDDGNPASSTAGGSGGSFELLVDAASPYANYFTLEPARGAIAAGQQLAIQVTYNPPAPTVASADITTTSSSARTGGAVALASARRPELEIVQWVNVRVQCILKGGALWRTIGPSGGTPANAVASQQKGPSTAGTTPDGADTCIVTVVLRARLET</sequence>
<feature type="compositionally biased region" description="Polar residues" evidence="2">
    <location>
        <begin position="1531"/>
        <end position="1543"/>
    </location>
</feature>
<evidence type="ECO:0000313" key="7">
    <source>
        <dbReference type="Proteomes" id="UP001259832"/>
    </source>
</evidence>
<feature type="compositionally biased region" description="Acidic residues" evidence="2">
    <location>
        <begin position="533"/>
        <end position="548"/>
    </location>
</feature>
<dbReference type="EMBL" id="JASMQC010000037">
    <property type="protein sequence ID" value="KAK1930806.1"/>
    <property type="molecule type" value="Genomic_DNA"/>
</dbReference>
<feature type="region of interest" description="Disordered" evidence="2">
    <location>
        <begin position="533"/>
        <end position="590"/>
    </location>
</feature>
<dbReference type="Gene3D" id="2.60.40.10">
    <property type="entry name" value="Immunoglobulins"/>
    <property type="match status" value="3"/>
</dbReference>
<dbReference type="PANTHER" id="PTHR22538:SF0">
    <property type="entry name" value="CILIA- AND FLAGELLA-ASSOCIATED PROTEIN 74"/>
    <property type="match status" value="1"/>
</dbReference>
<feature type="compositionally biased region" description="Basic and acidic residues" evidence="2">
    <location>
        <begin position="247"/>
        <end position="272"/>
    </location>
</feature>
<dbReference type="InterPro" id="IPR056310">
    <property type="entry name" value="Ig-CFAP74_4th"/>
</dbReference>
<organism evidence="6 7">
    <name type="scientific">Phytophthora citrophthora</name>
    <dbReference type="NCBI Taxonomy" id="4793"/>
    <lineage>
        <taxon>Eukaryota</taxon>
        <taxon>Sar</taxon>
        <taxon>Stramenopiles</taxon>
        <taxon>Oomycota</taxon>
        <taxon>Peronosporomycetes</taxon>
        <taxon>Peronosporales</taxon>
        <taxon>Peronosporaceae</taxon>
        <taxon>Phytophthora</taxon>
    </lineage>
</organism>
<proteinExistence type="predicted"/>
<evidence type="ECO:0000256" key="1">
    <source>
        <dbReference type="SAM" id="Coils"/>
    </source>
</evidence>
<accession>A0AAD9G2Z2</accession>
<protein>
    <submittedName>
        <fullName evidence="6">Cilia- and flagella-associated protein 74</fullName>
    </submittedName>
</protein>
<feature type="coiled-coil region" evidence="1">
    <location>
        <begin position="101"/>
        <end position="158"/>
    </location>
</feature>
<evidence type="ECO:0000256" key="2">
    <source>
        <dbReference type="SAM" id="MobiDB-lite"/>
    </source>
</evidence>
<dbReference type="Pfam" id="PF24778">
    <property type="entry name" value="Ig-CFAP74_3rd"/>
    <property type="match status" value="1"/>
</dbReference>
<keyword evidence="6" id="KW-0966">Cell projection</keyword>
<feature type="compositionally biased region" description="Low complexity" evidence="2">
    <location>
        <begin position="573"/>
        <end position="590"/>
    </location>
</feature>
<dbReference type="Pfam" id="PF24798">
    <property type="entry name" value="Ig-CFAP74_4th"/>
    <property type="match status" value="1"/>
</dbReference>
<dbReference type="InterPro" id="IPR013783">
    <property type="entry name" value="Ig-like_fold"/>
</dbReference>
<reference evidence="6" key="1">
    <citation type="submission" date="2023-08" db="EMBL/GenBank/DDBJ databases">
        <title>Reference Genome Resource for the Citrus Pathogen Phytophthora citrophthora.</title>
        <authorList>
            <person name="Moller H."/>
            <person name="Coetzee B."/>
            <person name="Rose L.J."/>
            <person name="Van Niekerk J.M."/>
        </authorList>
    </citation>
    <scope>NUCLEOTIDE SEQUENCE</scope>
    <source>
        <strain evidence="6">STE-U-9442</strain>
    </source>
</reference>
<dbReference type="InterPro" id="IPR056307">
    <property type="entry name" value="Ig-CFAP74_3rd"/>
</dbReference>
<feature type="region of interest" description="Disordered" evidence="2">
    <location>
        <begin position="235"/>
        <end position="350"/>
    </location>
</feature>
<dbReference type="Pfam" id="PF24770">
    <property type="entry name" value="Ig-CFAP74_2"/>
    <property type="match status" value="1"/>
</dbReference>
<evidence type="ECO:0000313" key="6">
    <source>
        <dbReference type="EMBL" id="KAK1930806.1"/>
    </source>
</evidence>
<feature type="compositionally biased region" description="Basic and acidic residues" evidence="2">
    <location>
        <begin position="335"/>
        <end position="350"/>
    </location>
</feature>
<comment type="caution">
    <text evidence="6">The sequence shown here is derived from an EMBL/GenBank/DDBJ whole genome shotgun (WGS) entry which is preliminary data.</text>
</comment>
<dbReference type="InterPro" id="IPR056306">
    <property type="entry name" value="Ig-CFAP74_2nd"/>
</dbReference>
<gene>
    <name evidence="6" type="ORF">P3T76_013763</name>
</gene>
<feature type="region of interest" description="Disordered" evidence="2">
    <location>
        <begin position="1526"/>
        <end position="1545"/>
    </location>
</feature>
<name>A0AAD9G2Z2_9STRA</name>
<dbReference type="Pfam" id="PF24771">
    <property type="entry name" value="Ig_CFAP74_1st"/>
    <property type="match status" value="1"/>
</dbReference>
<feature type="domain" description="CFAP74 second Ig-like" evidence="3">
    <location>
        <begin position="476"/>
        <end position="692"/>
    </location>
</feature>
<keyword evidence="7" id="KW-1185">Reference proteome</keyword>
<keyword evidence="6" id="KW-0282">Flagellum</keyword>
<feature type="domain" description="CFAP74 fourth Ig-like" evidence="5">
    <location>
        <begin position="830"/>
        <end position="930"/>
    </location>
</feature>
<feature type="region of interest" description="Disordered" evidence="2">
    <location>
        <begin position="1"/>
        <end position="30"/>
    </location>
</feature>
<evidence type="ECO:0000259" key="4">
    <source>
        <dbReference type="Pfam" id="PF24778"/>
    </source>
</evidence>
<evidence type="ECO:0000259" key="3">
    <source>
        <dbReference type="Pfam" id="PF24770"/>
    </source>
</evidence>